<organism evidence="2">
    <name type="scientific">Physcomitrium patens</name>
    <name type="common">Spreading-leaved earth moss</name>
    <name type="synonym">Physcomitrella patens</name>
    <dbReference type="NCBI Taxonomy" id="3218"/>
    <lineage>
        <taxon>Eukaryota</taxon>
        <taxon>Viridiplantae</taxon>
        <taxon>Streptophyta</taxon>
        <taxon>Embryophyta</taxon>
        <taxon>Bryophyta</taxon>
        <taxon>Bryophytina</taxon>
        <taxon>Bryopsida</taxon>
        <taxon>Funariidae</taxon>
        <taxon>Funariales</taxon>
        <taxon>Funariaceae</taxon>
        <taxon>Physcomitrium</taxon>
    </lineage>
</organism>
<sequence>MHPAMGSQEIPRNDLWKQRGKSRIRSRRRDRLMEPVGVGSFVRCNLLLSVSLVASFGAVAPRRRLDEAFLP</sequence>
<dbReference type="Proteomes" id="UP000006727">
    <property type="component" value="Chromosome 15"/>
</dbReference>
<evidence type="ECO:0000313" key="3">
    <source>
        <dbReference type="EnsemblPlants" id="PAC:32929144.CDS.1"/>
    </source>
</evidence>
<feature type="region of interest" description="Disordered" evidence="1">
    <location>
        <begin position="1"/>
        <end position="29"/>
    </location>
</feature>
<dbReference type="InParanoid" id="A0A2K1JBI8"/>
<dbReference type="EMBL" id="ABEU02000015">
    <property type="protein sequence ID" value="PNR38902.1"/>
    <property type="molecule type" value="Genomic_DNA"/>
</dbReference>
<reference evidence="3" key="3">
    <citation type="submission" date="2020-12" db="UniProtKB">
        <authorList>
            <consortium name="EnsemblPlants"/>
        </authorList>
    </citation>
    <scope>IDENTIFICATION</scope>
</reference>
<accession>A0A2K1JBI8</accession>
<gene>
    <name evidence="2" type="ORF">PHYPA_019180</name>
</gene>
<dbReference type="EnsemblPlants" id="Pp3c15_1677V3.1">
    <property type="protein sequence ID" value="PAC:32929144.CDS.1"/>
    <property type="gene ID" value="Pp3c15_1677"/>
</dbReference>
<proteinExistence type="predicted"/>
<feature type="compositionally biased region" description="Basic residues" evidence="1">
    <location>
        <begin position="18"/>
        <end position="29"/>
    </location>
</feature>
<evidence type="ECO:0000313" key="4">
    <source>
        <dbReference type="Proteomes" id="UP000006727"/>
    </source>
</evidence>
<dbReference type="AlphaFoldDB" id="A0A2K1JBI8"/>
<name>A0A2K1JBI8_PHYPA</name>
<evidence type="ECO:0000256" key="1">
    <source>
        <dbReference type="SAM" id="MobiDB-lite"/>
    </source>
</evidence>
<protein>
    <submittedName>
        <fullName evidence="2 3">Uncharacterized protein</fullName>
    </submittedName>
</protein>
<keyword evidence="4" id="KW-1185">Reference proteome</keyword>
<evidence type="ECO:0000313" key="2">
    <source>
        <dbReference type="EMBL" id="PNR38902.1"/>
    </source>
</evidence>
<dbReference type="Gramene" id="Pp3c15_1677V3.1">
    <property type="protein sequence ID" value="PAC:32929144.CDS.1"/>
    <property type="gene ID" value="Pp3c15_1677"/>
</dbReference>
<reference evidence="2 4" key="2">
    <citation type="journal article" date="2018" name="Plant J.">
        <title>The Physcomitrella patens chromosome-scale assembly reveals moss genome structure and evolution.</title>
        <authorList>
            <person name="Lang D."/>
            <person name="Ullrich K.K."/>
            <person name="Murat F."/>
            <person name="Fuchs J."/>
            <person name="Jenkins J."/>
            <person name="Haas F.B."/>
            <person name="Piednoel M."/>
            <person name="Gundlach H."/>
            <person name="Van Bel M."/>
            <person name="Meyberg R."/>
            <person name="Vives C."/>
            <person name="Morata J."/>
            <person name="Symeonidi A."/>
            <person name="Hiss M."/>
            <person name="Muchero W."/>
            <person name="Kamisugi Y."/>
            <person name="Saleh O."/>
            <person name="Blanc G."/>
            <person name="Decker E.L."/>
            <person name="van Gessel N."/>
            <person name="Grimwood J."/>
            <person name="Hayes R.D."/>
            <person name="Graham S.W."/>
            <person name="Gunter L.E."/>
            <person name="McDaniel S.F."/>
            <person name="Hoernstein S.N.W."/>
            <person name="Larsson A."/>
            <person name="Li F.W."/>
            <person name="Perroud P.F."/>
            <person name="Phillips J."/>
            <person name="Ranjan P."/>
            <person name="Rokshar D.S."/>
            <person name="Rothfels C.J."/>
            <person name="Schneider L."/>
            <person name="Shu S."/>
            <person name="Stevenson D.W."/>
            <person name="Thummler F."/>
            <person name="Tillich M."/>
            <person name="Villarreal Aguilar J.C."/>
            <person name="Widiez T."/>
            <person name="Wong G.K."/>
            <person name="Wymore A."/>
            <person name="Zhang Y."/>
            <person name="Zimmer A.D."/>
            <person name="Quatrano R.S."/>
            <person name="Mayer K.F.X."/>
            <person name="Goodstein D."/>
            <person name="Casacuberta J.M."/>
            <person name="Vandepoele K."/>
            <person name="Reski R."/>
            <person name="Cuming A.C."/>
            <person name="Tuskan G.A."/>
            <person name="Maumus F."/>
            <person name="Salse J."/>
            <person name="Schmutz J."/>
            <person name="Rensing S.A."/>
        </authorList>
    </citation>
    <scope>NUCLEOTIDE SEQUENCE [LARGE SCALE GENOMIC DNA]</scope>
    <source>
        <strain evidence="3 4">cv. Gransden 2004</strain>
    </source>
</reference>
<reference evidence="2 4" key="1">
    <citation type="journal article" date="2008" name="Science">
        <title>The Physcomitrella genome reveals evolutionary insights into the conquest of land by plants.</title>
        <authorList>
            <person name="Rensing S."/>
            <person name="Lang D."/>
            <person name="Zimmer A."/>
            <person name="Terry A."/>
            <person name="Salamov A."/>
            <person name="Shapiro H."/>
            <person name="Nishiyama T."/>
            <person name="Perroud P.-F."/>
            <person name="Lindquist E."/>
            <person name="Kamisugi Y."/>
            <person name="Tanahashi T."/>
            <person name="Sakakibara K."/>
            <person name="Fujita T."/>
            <person name="Oishi K."/>
            <person name="Shin-I T."/>
            <person name="Kuroki Y."/>
            <person name="Toyoda A."/>
            <person name="Suzuki Y."/>
            <person name="Hashimoto A."/>
            <person name="Yamaguchi K."/>
            <person name="Sugano A."/>
            <person name="Kohara Y."/>
            <person name="Fujiyama A."/>
            <person name="Anterola A."/>
            <person name="Aoki S."/>
            <person name="Ashton N."/>
            <person name="Barbazuk W.B."/>
            <person name="Barker E."/>
            <person name="Bennetzen J."/>
            <person name="Bezanilla M."/>
            <person name="Blankenship R."/>
            <person name="Cho S.H."/>
            <person name="Dutcher S."/>
            <person name="Estelle M."/>
            <person name="Fawcett J.A."/>
            <person name="Gundlach H."/>
            <person name="Hanada K."/>
            <person name="Heyl A."/>
            <person name="Hicks K.A."/>
            <person name="Hugh J."/>
            <person name="Lohr M."/>
            <person name="Mayer K."/>
            <person name="Melkozernov A."/>
            <person name="Murata T."/>
            <person name="Nelson D."/>
            <person name="Pils B."/>
            <person name="Prigge M."/>
            <person name="Reiss B."/>
            <person name="Renner T."/>
            <person name="Rombauts S."/>
            <person name="Rushton P."/>
            <person name="Sanderfoot A."/>
            <person name="Schween G."/>
            <person name="Shiu S.-H."/>
            <person name="Stueber K."/>
            <person name="Theodoulou F.L."/>
            <person name="Tu H."/>
            <person name="Van de Peer Y."/>
            <person name="Verrier P.J."/>
            <person name="Waters E."/>
            <person name="Wood A."/>
            <person name="Yang L."/>
            <person name="Cove D."/>
            <person name="Cuming A."/>
            <person name="Hasebe M."/>
            <person name="Lucas S."/>
            <person name="Mishler D.B."/>
            <person name="Reski R."/>
            <person name="Grigoriev I."/>
            <person name="Quatrano R.S."/>
            <person name="Boore J.L."/>
        </authorList>
    </citation>
    <scope>NUCLEOTIDE SEQUENCE [LARGE SCALE GENOMIC DNA]</scope>
    <source>
        <strain evidence="3 4">cv. Gransden 2004</strain>
    </source>
</reference>